<dbReference type="GO" id="GO:0008270">
    <property type="term" value="F:zinc ion binding"/>
    <property type="evidence" value="ECO:0007669"/>
    <property type="project" value="UniProtKB-KW"/>
</dbReference>
<keyword evidence="2" id="KW-0963">Cytoplasm</keyword>
<dbReference type="Pfam" id="PF20173">
    <property type="entry name" value="ZnF_RZ-type"/>
    <property type="match status" value="1"/>
</dbReference>
<name>A0A8S4RCR2_9NEOP</name>
<reference evidence="10" key="1">
    <citation type="submission" date="2022-03" db="EMBL/GenBank/DDBJ databases">
        <authorList>
            <person name="Lindestad O."/>
        </authorList>
    </citation>
    <scope>NUCLEOTIDE SEQUENCE</scope>
</reference>
<evidence type="ECO:0000256" key="8">
    <source>
        <dbReference type="SAM" id="MobiDB-lite"/>
    </source>
</evidence>
<feature type="compositionally biased region" description="Polar residues" evidence="8">
    <location>
        <begin position="22"/>
        <end position="40"/>
    </location>
</feature>
<gene>
    <name evidence="10" type="primary">jg1677</name>
    <name evidence="10" type="ORF">PAEG_LOCUS12359</name>
</gene>
<dbReference type="Gene3D" id="3.40.50.300">
    <property type="entry name" value="P-loop containing nucleotide triphosphate hydrolases"/>
    <property type="match status" value="3"/>
</dbReference>
<dbReference type="InterPro" id="IPR041679">
    <property type="entry name" value="DNA2/NAM7-like_C"/>
</dbReference>
<dbReference type="InterPro" id="IPR000967">
    <property type="entry name" value="Znf_NFX1"/>
</dbReference>
<comment type="subcellular location">
    <subcellularLocation>
        <location evidence="1">Cytoplasm</location>
    </subcellularLocation>
</comment>
<evidence type="ECO:0000259" key="9">
    <source>
        <dbReference type="PROSITE" id="PS51981"/>
    </source>
</evidence>
<feature type="domain" description="RZ-type" evidence="9">
    <location>
        <begin position="1891"/>
        <end position="1962"/>
    </location>
</feature>
<feature type="region of interest" description="Disordered" evidence="8">
    <location>
        <begin position="1"/>
        <end position="40"/>
    </location>
</feature>
<accession>A0A8S4RCR2</accession>
<evidence type="ECO:0000256" key="6">
    <source>
        <dbReference type="ARBA" id="ARBA00022833"/>
    </source>
</evidence>
<dbReference type="EMBL" id="CAKXAJ010025064">
    <property type="protein sequence ID" value="CAH2234537.1"/>
    <property type="molecule type" value="Genomic_DNA"/>
</dbReference>
<dbReference type="PANTHER" id="PTHR10887:SF341">
    <property type="entry name" value="NFX1-TYPE ZINC FINGER-CONTAINING PROTEIN 1"/>
    <property type="match status" value="1"/>
</dbReference>
<dbReference type="Pfam" id="PF13086">
    <property type="entry name" value="AAA_11"/>
    <property type="match status" value="1"/>
</dbReference>
<dbReference type="Proteomes" id="UP000838756">
    <property type="component" value="Unassembled WGS sequence"/>
</dbReference>
<dbReference type="InterPro" id="IPR057373">
    <property type="entry name" value="ZNFX1"/>
</dbReference>
<dbReference type="GO" id="GO:0004386">
    <property type="term" value="F:helicase activity"/>
    <property type="evidence" value="ECO:0007669"/>
    <property type="project" value="InterPro"/>
</dbReference>
<keyword evidence="5" id="KW-0863">Zinc-finger</keyword>
<evidence type="ECO:0000256" key="1">
    <source>
        <dbReference type="ARBA" id="ARBA00004496"/>
    </source>
</evidence>
<dbReference type="SMART" id="SM00438">
    <property type="entry name" value="ZnF_NFX"/>
    <property type="match status" value="7"/>
</dbReference>
<dbReference type="GO" id="GO:0031380">
    <property type="term" value="C:nuclear RNA-directed RNA polymerase complex"/>
    <property type="evidence" value="ECO:0007669"/>
    <property type="project" value="TreeGrafter"/>
</dbReference>
<keyword evidence="7" id="KW-0391">Immunity</keyword>
<dbReference type="GO" id="GO:0031048">
    <property type="term" value="P:regulatory ncRNA-mediated heterochromatin formation"/>
    <property type="evidence" value="ECO:0007669"/>
    <property type="project" value="TreeGrafter"/>
</dbReference>
<evidence type="ECO:0000256" key="5">
    <source>
        <dbReference type="ARBA" id="ARBA00022771"/>
    </source>
</evidence>
<evidence type="ECO:0000256" key="4">
    <source>
        <dbReference type="ARBA" id="ARBA00022737"/>
    </source>
</evidence>
<organism evidence="10 11">
    <name type="scientific">Pararge aegeria aegeria</name>
    <dbReference type="NCBI Taxonomy" id="348720"/>
    <lineage>
        <taxon>Eukaryota</taxon>
        <taxon>Metazoa</taxon>
        <taxon>Ecdysozoa</taxon>
        <taxon>Arthropoda</taxon>
        <taxon>Hexapoda</taxon>
        <taxon>Insecta</taxon>
        <taxon>Pterygota</taxon>
        <taxon>Neoptera</taxon>
        <taxon>Endopterygota</taxon>
        <taxon>Lepidoptera</taxon>
        <taxon>Glossata</taxon>
        <taxon>Ditrysia</taxon>
        <taxon>Papilionoidea</taxon>
        <taxon>Nymphalidae</taxon>
        <taxon>Satyrinae</taxon>
        <taxon>Satyrini</taxon>
        <taxon>Parargina</taxon>
        <taxon>Pararge</taxon>
    </lineage>
</organism>
<feature type="compositionally biased region" description="Polar residues" evidence="8">
    <location>
        <begin position="79"/>
        <end position="96"/>
    </location>
</feature>
<dbReference type="PANTHER" id="PTHR10887">
    <property type="entry name" value="DNA2/NAM7 HELICASE FAMILY"/>
    <property type="match status" value="1"/>
</dbReference>
<evidence type="ECO:0000256" key="7">
    <source>
        <dbReference type="ARBA" id="ARBA00022859"/>
    </source>
</evidence>
<comment type="caution">
    <text evidence="10">The sequence shown here is derived from an EMBL/GenBank/DDBJ whole genome shotgun (WGS) entry which is preliminary data.</text>
</comment>
<feature type="region of interest" description="Disordered" evidence="8">
    <location>
        <begin position="67"/>
        <end position="113"/>
    </location>
</feature>
<dbReference type="CDD" id="cd18808">
    <property type="entry name" value="SF1_C_Upf1"/>
    <property type="match status" value="1"/>
</dbReference>
<keyword evidence="11" id="KW-1185">Reference proteome</keyword>
<dbReference type="Pfam" id="PF13087">
    <property type="entry name" value="AAA_12"/>
    <property type="match status" value="1"/>
</dbReference>
<dbReference type="OrthoDB" id="2423195at2759"/>
<evidence type="ECO:0000313" key="10">
    <source>
        <dbReference type="EMBL" id="CAH2234537.1"/>
    </source>
</evidence>
<dbReference type="InterPro" id="IPR047187">
    <property type="entry name" value="SF1_C_Upf1"/>
</dbReference>
<dbReference type="InterPro" id="IPR027417">
    <property type="entry name" value="P-loop_NTPase"/>
</dbReference>
<dbReference type="InterPro" id="IPR041677">
    <property type="entry name" value="DNA2/NAM7_AAA_11"/>
</dbReference>
<dbReference type="InterPro" id="IPR046439">
    <property type="entry name" value="ZF_RZ_dom"/>
</dbReference>
<dbReference type="SUPFAM" id="SSF52540">
    <property type="entry name" value="P-loop containing nucleoside triphosphate hydrolases"/>
    <property type="match status" value="1"/>
</dbReference>
<dbReference type="PROSITE" id="PS51981">
    <property type="entry name" value="ZF_RZ"/>
    <property type="match status" value="1"/>
</dbReference>
<evidence type="ECO:0000313" key="11">
    <source>
        <dbReference type="Proteomes" id="UP000838756"/>
    </source>
</evidence>
<protein>
    <submittedName>
        <fullName evidence="10">Jg1677 protein</fullName>
    </submittedName>
</protein>
<dbReference type="Pfam" id="PF25396">
    <property type="entry name" value="ZNFX1"/>
    <property type="match status" value="1"/>
</dbReference>
<keyword evidence="4" id="KW-0677">Repeat</keyword>
<dbReference type="FunFam" id="3.40.50.300:FF:000742">
    <property type="entry name" value="NFX1-type zinc finger-containing protein 1"/>
    <property type="match status" value="1"/>
</dbReference>
<sequence>MDEEQYIDGETRQGRGPHRGTARNNNTGSKRRNQSSSGEIFHNTNRAIYRVGSAQSLASMSHSVGASFRGHTGRAPHRINQNPSNSAYQANRSNNHSRPRDSGNRPNKYTPPRNIGFLMLQNLAKSESKEIISQINDKKEAFMNLLQSPIERQDVFALVLELLAKISQSSFDQLKLTILLDVCNSAFILSLRNYLMDLPYPERKSVNSMYWKNPNEFWGNFLMFCECITTLSPSTALAKCRSLIDGTTKLCLEALAERHNYELPDKYNLTLIKLRTALTEHEKQKTEAGVQRIKPQINDEEHEPPEDFRQLSVVPRRGDLIDERPYLRSNIVKGGYRDVDHYLDVQFRLFREDCFGPLREGIRQFIQDPTKRKYDHIRVFRNVKFVEPYVSTQRVGSVVEFDAITKKRFKKMNWNHNKRFIFGSLVLFTKDKCKNLIVATILDRDVKYLDKGKIPVTTVDLEAGDNLYKNETYTMIESEVYFEPYYHVLKAMQEPSFPEHIVMQKYIIDVNPEPQPAAYVDENRTYTMETELSLRKTFKVLDFDTWPSSEEMNLNESQYEAYKMALTHEFAVIQGPPGTGKTYLGVKVAKTFLENLESARGSLLLLVCYTNHALDQFLEAILPITNSIVRIGGQSRNAAMESINLNTIRKKGQQAPSSSRRLFFEQRQNLKECILKLKRAQECIQSLSTCVLSHNCIQSFVPESIVLGEIYKRSNGNFKDPLYCWLFENVVYDFNEPIKFEDEENVHPNNNTVDDIDDRNNFVLDDLDTENLSITFDMNIQTSFSVDKGREHIKYLISRHRNATKRREQYDLHREIIVTRTLIRMFDEMRSYYNQGVEVSDQANIRDPTSLNPVDRWMLYFKWTNYVANDLREKVQPLQDELRTASAEYEESRMIVDYELLKNHKVIGMTTSGAARLRKLIKALAPPIVIVEEAAEVLEQHIITCLTKRCQHLILIGDHQQLRPSASYMKLARHYNIEVSLFERMIMNEVHSRRLTVQHRMRPQISALITPAIYSDLQDHPSVQDFPNVRGVTSNVFFFTHNYMEEVVEDSASKTNEQEGDMVLGLANYLMQQDYNPEDVTILAAYSGQMFYLRKQRNKYTHLSKVKITVVDNYQGEESKIILLSLVRNNPDNKIGFLGTENRVCVALSRAREGFYIFGNIEILKSNSPLWTKIAATLEGFGSLGTSLRLVCENHKNEVSVISSPLDYSKVPEGGCLLKCNYNLPCLHSCPLMCHGYDRGHKETKCILKCERIICELNHVCPLKCMEKCKPCQIRLKKKLPCGHDMLVPCHLDPNDPEVKCLTVVPVKLPNCGHEVKKSCYMKTEMVKCPVPCEYRVDKCGHVCTRSCHVKDDPDHERYLCHKPCAKAKKGCTMEFEGDRGDHQCVKRCHEDCDECNVEVMKKRKACKHKERVACSKTPDEKPCLKKCARVLPCGHFCQKKCSEPCRTDCKQIVKKKIPECNHEISLECGLEPVRAFCKKLCERTLTCGHRCLGSCSDVCKPDMCKELMPRYFASPCGHKVQLPCSVYAASSKPCNQVCPPCRKPCEVKCQHSRCRRDCGAPCVPCQEPCGRACVHSACKRRCGDVCLRAACVLACIRTLPCGHPCRGLCGERCPDVCKQCRPDTFPTDFLGDEFDDDALFIVLEDCGHVMEFENMENLMKGESDLVEIRRCPYCRKSIINTPRYKDLVNNTLAKEINPIKERVYGNEARIIERKRELNEAVANFHNIHNSIYTDSIYSHWKLAFEQIILVVKSKKKHSLLQLDMYFTYLNILELLSDVHRKYKTVTSKELQIKLVYQNEIICKSLTQNVHKLSQQQQADIKNELKRMNAIVNLSKIISHQAYLANQSVPKVIEAYNTAKTIILSWSIYEHDKSTEALNELQTAIKVSGVVTHSERQLIIKAIGAKAGQWFKCPNGHYYSIGQCGGAMEISRCVECKAQIGGTNHSLLTTNRHAAEFDNSRFAAYSEEANNMANFDLDHIV</sequence>
<keyword evidence="6" id="KW-0862">Zinc</keyword>
<keyword evidence="3" id="KW-0479">Metal-binding</keyword>
<dbReference type="GO" id="GO:0002376">
    <property type="term" value="P:immune system process"/>
    <property type="evidence" value="ECO:0007669"/>
    <property type="project" value="UniProtKB-KW"/>
</dbReference>
<evidence type="ECO:0000256" key="2">
    <source>
        <dbReference type="ARBA" id="ARBA00022490"/>
    </source>
</evidence>
<dbReference type="GO" id="GO:0005737">
    <property type="term" value="C:cytoplasm"/>
    <property type="evidence" value="ECO:0007669"/>
    <property type="project" value="UniProtKB-SubCell"/>
</dbReference>
<proteinExistence type="predicted"/>
<dbReference type="InterPro" id="IPR045055">
    <property type="entry name" value="DNA2/NAM7-like"/>
</dbReference>
<evidence type="ECO:0000256" key="3">
    <source>
        <dbReference type="ARBA" id="ARBA00022723"/>
    </source>
</evidence>